<keyword evidence="2" id="KW-1185">Reference proteome</keyword>
<dbReference type="RefSeq" id="WP_090679188.1">
    <property type="nucleotide sequence ID" value="NZ_FORU01000008.1"/>
</dbReference>
<dbReference type="STRING" id="1150112.SAMN04487893_108104"/>
<gene>
    <name evidence="1" type="ORF">SAMN04487893_108104</name>
</gene>
<evidence type="ECO:0008006" key="3">
    <source>
        <dbReference type="Google" id="ProtNLM"/>
    </source>
</evidence>
<proteinExistence type="predicted"/>
<dbReference type="EMBL" id="FORU01000008">
    <property type="protein sequence ID" value="SFJ47675.1"/>
    <property type="molecule type" value="Genomic_DNA"/>
</dbReference>
<dbReference type="AlphaFoldDB" id="A0A1I3RMY6"/>
<reference evidence="2" key="1">
    <citation type="submission" date="2016-10" db="EMBL/GenBank/DDBJ databases">
        <authorList>
            <person name="Varghese N."/>
            <person name="Submissions S."/>
        </authorList>
    </citation>
    <scope>NUCLEOTIDE SEQUENCE [LARGE SCALE GENOMIC DNA]</scope>
    <source>
        <strain evidence="2">DSM 26542</strain>
    </source>
</reference>
<accession>A0A1I3RMY6</accession>
<dbReference type="OrthoDB" id="1071350at2"/>
<sequence length="206" mass="23882">MNTSTVYISHWCSIEAGEIKRNGEILFSKESEEIELNDLLKAYYREKNISYPKFFKMDTLSKLAFIGSEVLLENIELEKPNLDVGLVLSNSNSSLESDKNHCESISDKDNFYPSPAVFVYTLANICLAEISIRHTLQGENAFFISEKFDAETMWNYTQYMFETNRVNRVICGWVDYLDGGYKLVFYLVEKQGNKQHTIEELQNIFN</sequence>
<organism evidence="1 2">
    <name type="scientific">Myroides guanonis</name>
    <dbReference type="NCBI Taxonomy" id="1150112"/>
    <lineage>
        <taxon>Bacteria</taxon>
        <taxon>Pseudomonadati</taxon>
        <taxon>Bacteroidota</taxon>
        <taxon>Flavobacteriia</taxon>
        <taxon>Flavobacteriales</taxon>
        <taxon>Flavobacteriaceae</taxon>
        <taxon>Myroides</taxon>
    </lineage>
</organism>
<protein>
    <recommendedName>
        <fullName evidence="3">3-oxoacyl-ACP synthase</fullName>
    </recommendedName>
</protein>
<evidence type="ECO:0000313" key="2">
    <source>
        <dbReference type="Proteomes" id="UP000243887"/>
    </source>
</evidence>
<evidence type="ECO:0000313" key="1">
    <source>
        <dbReference type="EMBL" id="SFJ47675.1"/>
    </source>
</evidence>
<name>A0A1I3RMY6_9FLAO</name>
<dbReference type="Proteomes" id="UP000243887">
    <property type="component" value="Unassembled WGS sequence"/>
</dbReference>